<organism evidence="1 2">
    <name type="scientific">Solanum pennellii</name>
    <name type="common">Tomato</name>
    <name type="synonym">Lycopersicon pennellii</name>
    <dbReference type="NCBI Taxonomy" id="28526"/>
    <lineage>
        <taxon>Eukaryota</taxon>
        <taxon>Viridiplantae</taxon>
        <taxon>Streptophyta</taxon>
        <taxon>Embryophyta</taxon>
        <taxon>Tracheophyta</taxon>
        <taxon>Spermatophyta</taxon>
        <taxon>Magnoliopsida</taxon>
        <taxon>eudicotyledons</taxon>
        <taxon>Gunneridae</taxon>
        <taxon>Pentapetalae</taxon>
        <taxon>asterids</taxon>
        <taxon>lamiids</taxon>
        <taxon>Solanales</taxon>
        <taxon>Solanaceae</taxon>
        <taxon>Solanoideae</taxon>
        <taxon>Solaneae</taxon>
        <taxon>Solanum</taxon>
        <taxon>Solanum subgen. Lycopersicon</taxon>
    </lineage>
</organism>
<dbReference type="Gene3D" id="3.30.420.10">
    <property type="entry name" value="Ribonuclease H-like superfamily/Ribonuclease H"/>
    <property type="match status" value="1"/>
</dbReference>
<reference evidence="1" key="1">
    <citation type="journal article" date="2014" name="Nat. Genet.">
        <title>The genome of the stress-tolerant wild tomato species Solanum pennellii.</title>
        <authorList>
            <person name="Bolger A."/>
            <person name="Scossa F."/>
            <person name="Bolger M.E."/>
            <person name="Lanz C."/>
            <person name="Maumus F."/>
            <person name="Tohge T."/>
            <person name="Quesneville H."/>
            <person name="Alseekh S."/>
            <person name="Sorensen I."/>
            <person name="Lichtenstein G."/>
            <person name="Fich E.A."/>
            <person name="Conte M."/>
            <person name="Keller H."/>
            <person name="Schneeberger K."/>
            <person name="Schwacke R."/>
            <person name="Ofner I."/>
            <person name="Vrebalov J."/>
            <person name="Xu Y."/>
            <person name="Osorio S."/>
            <person name="Aflitos S.A."/>
            <person name="Schijlen E."/>
            <person name="Jimenez-Gomez J.M."/>
            <person name="Ryngajllo M."/>
            <person name="Kimura S."/>
            <person name="Kumar R."/>
            <person name="Koenig D."/>
            <person name="Headland L.R."/>
            <person name="Maloof J.N."/>
            <person name="Sinha N."/>
            <person name="van Ham R.C."/>
            <person name="Lankhorst R.K."/>
            <person name="Mao L."/>
            <person name="Vogel A."/>
            <person name="Arsova B."/>
            <person name="Panstruga R."/>
            <person name="Fei Z."/>
            <person name="Rose J.K."/>
            <person name="Zamir D."/>
            <person name="Carrari F."/>
            <person name="Giovannoni J.J."/>
            <person name="Weigel D."/>
            <person name="Usadel B."/>
            <person name="Fernie A.R."/>
        </authorList>
    </citation>
    <scope>NUCLEOTIDE SEQUENCE [LARGE SCALE GENOMIC DNA]</scope>
    <source>
        <strain evidence="1">cv. LA0716</strain>
    </source>
</reference>
<proteinExistence type="predicted"/>
<reference evidence="2" key="2">
    <citation type="submission" date="2025-08" db="UniProtKB">
        <authorList>
            <consortium name="RefSeq"/>
        </authorList>
    </citation>
    <scope>IDENTIFICATION</scope>
</reference>
<evidence type="ECO:0000313" key="1">
    <source>
        <dbReference type="Proteomes" id="UP000694930"/>
    </source>
</evidence>
<dbReference type="InterPro" id="IPR012337">
    <property type="entry name" value="RNaseH-like_sf"/>
</dbReference>
<dbReference type="Proteomes" id="UP000694930">
    <property type="component" value="Chromosome 10"/>
</dbReference>
<evidence type="ECO:0000313" key="2">
    <source>
        <dbReference type="RefSeq" id="XP_015055066.1"/>
    </source>
</evidence>
<sequence>MSEILPLPWLIKASSYNMKIGDETVITTVTDRLAIVNSNISELKSVLKSTPNPFVGIDVLNNGDLLLFHVKERCLIIQFKRMFVLDNLTDLPNSVRNLLADSSITFIGPRNITQKSTLSYVSGCQSRKFEISRIVDVGYLTGKLCKKPNLMSSTLEELLGEVGVDIKKPVISEGSMRPNWQSSSILSEEEVKLAMYEVHSCFQIATKLIADATSATIVA</sequence>
<dbReference type="RefSeq" id="XP_015055066.1">
    <property type="nucleotide sequence ID" value="XM_015199580.2"/>
</dbReference>
<dbReference type="InterPro" id="IPR036397">
    <property type="entry name" value="RNaseH_sf"/>
</dbReference>
<dbReference type="GeneID" id="107001601"/>
<dbReference type="SUPFAM" id="SSF53098">
    <property type="entry name" value="Ribonuclease H-like"/>
    <property type="match status" value="1"/>
</dbReference>
<protein>
    <submittedName>
        <fullName evidence="2">Uncharacterized protein LOC107001601</fullName>
    </submittedName>
</protein>
<name>A0ABM1FCS7_SOLPN</name>
<accession>A0ABM1FCS7</accession>
<keyword evidence="1" id="KW-1185">Reference proteome</keyword>
<gene>
    <name evidence="2" type="primary">LOC107001601</name>
</gene>